<evidence type="ECO:0000313" key="10">
    <source>
        <dbReference type="EMBL" id="KAK3054009.1"/>
    </source>
</evidence>
<accession>A0AAJ0GA27</accession>
<comment type="caution">
    <text evidence="10">The sequence shown here is derived from an EMBL/GenBank/DDBJ whole genome shotgun (WGS) entry which is preliminary data.</text>
</comment>
<dbReference type="PIRSF" id="PIRSF016398">
    <property type="entry name" value="TFIIE-beta"/>
    <property type="match status" value="1"/>
</dbReference>
<evidence type="ECO:0000256" key="2">
    <source>
        <dbReference type="ARBA" id="ARBA00023015"/>
    </source>
</evidence>
<comment type="subunit">
    <text evidence="7">Tetramer of two alpha and two beta chains.</text>
</comment>
<dbReference type="Pfam" id="PF02186">
    <property type="entry name" value="TFIIE_beta"/>
    <property type="match status" value="1"/>
</dbReference>
<keyword evidence="3 7" id="KW-0238">DNA-binding</keyword>
<evidence type="ECO:0000313" key="11">
    <source>
        <dbReference type="Proteomes" id="UP001271007"/>
    </source>
</evidence>
<sequence length="304" mass="33690">MALNASLAAFKTEFSDATKRNAQHARPSSNIPPRTTTPKPTPDVIAKRTHDAAFSQPTAGIPAAAAAQATRHSGAELMTQVYTAVKYLREKSPTPITFDNLISYLSLPLDAQKNIPLIRRALQDSREATHLSKAESGNGKESFKYRPLYPITNAEELKDYLGKLASQSAGGIPVKDLKDGWPDCVASLDALERDGFVMVLRWKKDGTPRTIYPDSPSYHILNPNTALPMKADADFEDMWRKIKLPGSELEIRNELEKAGLVPTSQVREVVKVGGKRKEKRRINRKNGKTTNAHMLGILKDYSKR</sequence>
<name>A0AAJ0GA27_9PEZI</name>
<dbReference type="AlphaFoldDB" id="A0AAJ0GA27"/>
<dbReference type="GO" id="GO:0003677">
    <property type="term" value="F:DNA binding"/>
    <property type="evidence" value="ECO:0007669"/>
    <property type="project" value="UniProtKB-UniRule"/>
</dbReference>
<dbReference type="InterPro" id="IPR040501">
    <property type="entry name" value="TFA2_Winged_2"/>
</dbReference>
<protein>
    <recommendedName>
        <fullName evidence="7">Transcription initiation factor IIE subunit beta</fullName>
    </recommendedName>
</protein>
<keyword evidence="11" id="KW-1185">Reference proteome</keyword>
<keyword evidence="2 7" id="KW-0805">Transcription regulation</keyword>
<dbReference type="PROSITE" id="PS51351">
    <property type="entry name" value="TFIIE_BETA_C"/>
    <property type="match status" value="1"/>
</dbReference>
<reference evidence="10" key="1">
    <citation type="submission" date="2023-04" db="EMBL/GenBank/DDBJ databases">
        <title>Black Yeasts Isolated from many extreme environments.</title>
        <authorList>
            <person name="Coleine C."/>
            <person name="Stajich J.E."/>
            <person name="Selbmann L."/>
        </authorList>
    </citation>
    <scope>NUCLEOTIDE SEQUENCE</scope>
    <source>
        <strain evidence="10">CCFEE 5312</strain>
    </source>
</reference>
<feature type="region of interest" description="Disordered" evidence="8">
    <location>
        <begin position="15"/>
        <end position="42"/>
    </location>
</feature>
<evidence type="ECO:0000256" key="4">
    <source>
        <dbReference type="ARBA" id="ARBA00023163"/>
    </source>
</evidence>
<dbReference type="GO" id="GO:0005673">
    <property type="term" value="C:transcription factor TFIIE complex"/>
    <property type="evidence" value="ECO:0007669"/>
    <property type="project" value="UniProtKB-UniRule"/>
</dbReference>
<evidence type="ECO:0000256" key="8">
    <source>
        <dbReference type="SAM" id="MobiDB-lite"/>
    </source>
</evidence>
<proteinExistence type="inferred from homology"/>
<feature type="domain" description="TFIIE beta" evidence="9">
    <location>
        <begin position="66"/>
        <end position="152"/>
    </location>
</feature>
<dbReference type="InterPro" id="IPR003166">
    <property type="entry name" value="TFIIE_bsu_DNA-bd"/>
</dbReference>
<gene>
    <name evidence="10" type="ORF">LTR09_004785</name>
</gene>
<dbReference type="Proteomes" id="UP001271007">
    <property type="component" value="Unassembled WGS sequence"/>
</dbReference>
<comment type="function">
    <text evidence="6 7">Recruits TFIIH to the initiation complex and stimulates the RNA polymerase II C-terminal domain kinase and DNA-dependent ATPase activities of TFIIH. Both TFIIH and TFIIE are required for promoter clearance by RNA polymerase.</text>
</comment>
<organism evidence="10 11">
    <name type="scientific">Extremus antarcticus</name>
    <dbReference type="NCBI Taxonomy" id="702011"/>
    <lineage>
        <taxon>Eukaryota</taxon>
        <taxon>Fungi</taxon>
        <taxon>Dikarya</taxon>
        <taxon>Ascomycota</taxon>
        <taxon>Pezizomycotina</taxon>
        <taxon>Dothideomycetes</taxon>
        <taxon>Dothideomycetidae</taxon>
        <taxon>Mycosphaerellales</taxon>
        <taxon>Extremaceae</taxon>
        <taxon>Extremus</taxon>
    </lineage>
</organism>
<dbReference type="EMBL" id="JAWDJX010000013">
    <property type="protein sequence ID" value="KAK3054009.1"/>
    <property type="molecule type" value="Genomic_DNA"/>
</dbReference>
<comment type="similarity">
    <text evidence="7">Belongs to the TFIIE beta subunit family.</text>
</comment>
<comment type="subcellular location">
    <subcellularLocation>
        <location evidence="1 7">Nucleus</location>
    </subcellularLocation>
</comment>
<keyword evidence="5 7" id="KW-0539">Nucleus</keyword>
<evidence type="ECO:0000256" key="1">
    <source>
        <dbReference type="ARBA" id="ARBA00004123"/>
    </source>
</evidence>
<dbReference type="InterPro" id="IPR016656">
    <property type="entry name" value="TFIIE-bsu"/>
</dbReference>
<dbReference type="Pfam" id="PF18121">
    <property type="entry name" value="TFA2_Winged_2"/>
    <property type="match status" value="1"/>
</dbReference>
<evidence type="ECO:0000256" key="6">
    <source>
        <dbReference type="ARBA" id="ARBA00025581"/>
    </source>
</evidence>
<dbReference type="GO" id="GO:0006367">
    <property type="term" value="P:transcription initiation at RNA polymerase II promoter"/>
    <property type="evidence" value="ECO:0007669"/>
    <property type="project" value="UniProtKB-UniRule"/>
</dbReference>
<dbReference type="PANTHER" id="PTHR12716:SF8">
    <property type="entry name" value="TRANSCRIPTION INITIATION FACTOR IIE SUBUNIT BETA"/>
    <property type="match status" value="1"/>
</dbReference>
<evidence type="ECO:0000259" key="9">
    <source>
        <dbReference type="PROSITE" id="PS51351"/>
    </source>
</evidence>
<evidence type="ECO:0000256" key="7">
    <source>
        <dbReference type="PIRNR" id="PIRNR016398"/>
    </source>
</evidence>
<dbReference type="GO" id="GO:0001097">
    <property type="term" value="F:TFIIH-class transcription factor complex binding"/>
    <property type="evidence" value="ECO:0007669"/>
    <property type="project" value="TreeGrafter"/>
</dbReference>
<evidence type="ECO:0000256" key="5">
    <source>
        <dbReference type="ARBA" id="ARBA00023242"/>
    </source>
</evidence>
<keyword evidence="4 7" id="KW-0804">Transcription</keyword>
<evidence type="ECO:0000256" key="3">
    <source>
        <dbReference type="ARBA" id="ARBA00023125"/>
    </source>
</evidence>
<dbReference type="PANTHER" id="PTHR12716">
    <property type="entry name" value="TRANSCRIPTION INITIATION FACTOR IIE, BETA SUBUNIT"/>
    <property type="match status" value="1"/>
</dbReference>